<organism evidence="1 2">
    <name type="scientific">Hallella multisaccharivorax DSM 17128</name>
    <dbReference type="NCBI Taxonomy" id="688246"/>
    <lineage>
        <taxon>Bacteria</taxon>
        <taxon>Pseudomonadati</taxon>
        <taxon>Bacteroidota</taxon>
        <taxon>Bacteroidia</taxon>
        <taxon>Bacteroidales</taxon>
        <taxon>Prevotellaceae</taxon>
        <taxon>Hallella</taxon>
    </lineage>
</organism>
<gene>
    <name evidence="1" type="ORF">Premu_2512</name>
</gene>
<protein>
    <submittedName>
        <fullName evidence="1">Uncharacterized protein</fullName>
    </submittedName>
</protein>
<sequence length="67" mass="7770">MGKKTSTFDYKTLASFLLPDGILDFFDVTDVSEEHTGKYAETGAEKIKLHIYLDERDTRSDEWHDLK</sequence>
<evidence type="ECO:0000313" key="2">
    <source>
        <dbReference type="Proteomes" id="UP000002772"/>
    </source>
</evidence>
<reference evidence="2" key="1">
    <citation type="journal article" date="2011" name="Stand. Genomic Sci.">
        <title>Non-contiguous finished genome sequence of the opportunistic oral pathogen Prevotella multisaccharivorax type strain (PPPA20).</title>
        <authorList>
            <person name="Pati A."/>
            <person name="Gronow S."/>
            <person name="Lu M."/>
            <person name="Lapidus A."/>
            <person name="Nolan M."/>
            <person name="Lucas S."/>
            <person name="Hammon N."/>
            <person name="Deshpande S."/>
            <person name="Cheng J.F."/>
            <person name="Tapia R."/>
            <person name="Han C."/>
            <person name="Goodwin L."/>
            <person name="Pitluck S."/>
            <person name="Liolios K."/>
            <person name="Pagani I."/>
            <person name="Mavromatis K."/>
            <person name="Mikhailova N."/>
            <person name="Huntemann M."/>
            <person name="Chen A."/>
            <person name="Palaniappan K."/>
            <person name="Land M."/>
            <person name="Hauser L."/>
            <person name="Detter J.C."/>
            <person name="Brambilla E.M."/>
            <person name="Rohde M."/>
            <person name="Goker M."/>
            <person name="Woyke T."/>
            <person name="Bristow J."/>
            <person name="Eisen J.A."/>
            <person name="Markowitz V."/>
            <person name="Hugenholtz P."/>
            <person name="Kyrpides N.C."/>
            <person name="Klenk H.P."/>
            <person name="Ivanova N."/>
        </authorList>
    </citation>
    <scope>NUCLEOTIDE SEQUENCE [LARGE SCALE GENOMIC DNA]</scope>
    <source>
        <strain evidence="2">DSM 17128</strain>
    </source>
</reference>
<evidence type="ECO:0000313" key="1">
    <source>
        <dbReference type="EMBL" id="EGN57873.1"/>
    </source>
</evidence>
<keyword evidence="2" id="KW-1185">Reference proteome</keyword>
<dbReference type="AlphaFoldDB" id="F8NAJ3"/>
<accession>F8NAJ3</accession>
<feature type="non-terminal residue" evidence="1">
    <location>
        <position position="67"/>
    </location>
</feature>
<dbReference type="HOGENOM" id="CLU_2818616_0_0_10"/>
<proteinExistence type="predicted"/>
<dbReference type="EMBL" id="GL945017">
    <property type="protein sequence ID" value="EGN57873.1"/>
    <property type="molecule type" value="Genomic_DNA"/>
</dbReference>
<dbReference type="Proteomes" id="UP000002772">
    <property type="component" value="Unassembled WGS sequence"/>
</dbReference>
<name>F8NAJ3_9BACT</name>